<evidence type="ECO:0000313" key="2">
    <source>
        <dbReference type="EMBL" id="GHE28685.1"/>
    </source>
</evidence>
<dbReference type="RefSeq" id="WP_189766602.1">
    <property type="nucleotide sequence ID" value="NZ_BNCF01000003.1"/>
</dbReference>
<proteinExistence type="predicted"/>
<feature type="compositionally biased region" description="Pro residues" evidence="1">
    <location>
        <begin position="110"/>
        <end position="127"/>
    </location>
</feature>
<organism evidence="2 3">
    <name type="scientific">Vulcaniibacterium thermophilum</name>
    <dbReference type="NCBI Taxonomy" id="1169913"/>
    <lineage>
        <taxon>Bacteria</taxon>
        <taxon>Pseudomonadati</taxon>
        <taxon>Pseudomonadota</taxon>
        <taxon>Gammaproteobacteria</taxon>
        <taxon>Lysobacterales</taxon>
        <taxon>Lysobacteraceae</taxon>
        <taxon>Vulcaniibacterium</taxon>
    </lineage>
</organism>
<reference evidence="2" key="2">
    <citation type="submission" date="2020-09" db="EMBL/GenBank/DDBJ databases">
        <authorList>
            <person name="Sun Q."/>
            <person name="Kim S."/>
        </authorList>
    </citation>
    <scope>NUCLEOTIDE SEQUENCE</scope>
    <source>
        <strain evidence="2">KCTC 32020</strain>
    </source>
</reference>
<feature type="compositionally biased region" description="Low complexity" evidence="1">
    <location>
        <begin position="128"/>
        <end position="141"/>
    </location>
</feature>
<comment type="caution">
    <text evidence="2">The sequence shown here is derived from an EMBL/GenBank/DDBJ whole genome shotgun (WGS) entry which is preliminary data.</text>
</comment>
<dbReference type="EMBL" id="BNCF01000003">
    <property type="protein sequence ID" value="GHE28685.1"/>
    <property type="molecule type" value="Genomic_DNA"/>
</dbReference>
<feature type="region of interest" description="Disordered" evidence="1">
    <location>
        <begin position="318"/>
        <end position="341"/>
    </location>
</feature>
<dbReference type="AlphaFoldDB" id="A0A919DAX2"/>
<sequence length="341" mass="36150">MSLTLGLTGMDSATESALRSAFSDANARLSGRWQLVPESQADYVVVDMDSMYGPMSWLKLHAAGKTVIGLTSAERTQADHRLPKPTDADALFALLRELGGGAEAVAAPAPAAPAPPPPPRAPEPATPAAPAAPVAPAAPTAVEDAGTAAPAPVLEDGPRPFAHWLRDGLGGRRRLRRGELTVLIDFDQRQYHAGTALKPLAPLFEGTVAADDFEPVSEAQWAEESARRGDAQPLTRLIWFGGLLAGHGALPDEYPADQKFRLVKWPQTEREYPKHFRIATVMMKAPATLGEVVEASGVTASEVADFINANLATGYAEAVREPEPAPEPAKPGGLFGRLRGR</sequence>
<name>A0A919DAX2_9GAMM</name>
<dbReference type="Proteomes" id="UP000636453">
    <property type="component" value="Unassembled WGS sequence"/>
</dbReference>
<gene>
    <name evidence="2" type="ORF">GCM10007167_07930</name>
</gene>
<accession>A0A919DAX2</accession>
<feature type="region of interest" description="Disordered" evidence="1">
    <location>
        <begin position="105"/>
        <end position="157"/>
    </location>
</feature>
<keyword evidence="3" id="KW-1185">Reference proteome</keyword>
<evidence type="ECO:0000313" key="3">
    <source>
        <dbReference type="Proteomes" id="UP000636453"/>
    </source>
</evidence>
<protein>
    <submittedName>
        <fullName evidence="2">Uncharacterized protein</fullName>
    </submittedName>
</protein>
<evidence type="ECO:0000256" key="1">
    <source>
        <dbReference type="SAM" id="MobiDB-lite"/>
    </source>
</evidence>
<reference evidence="2" key="1">
    <citation type="journal article" date="2014" name="Int. J. Syst. Evol. Microbiol.">
        <title>Complete genome sequence of Corynebacterium casei LMG S-19264T (=DSM 44701T), isolated from a smear-ripened cheese.</title>
        <authorList>
            <consortium name="US DOE Joint Genome Institute (JGI-PGF)"/>
            <person name="Walter F."/>
            <person name="Albersmeier A."/>
            <person name="Kalinowski J."/>
            <person name="Ruckert C."/>
        </authorList>
    </citation>
    <scope>NUCLEOTIDE SEQUENCE</scope>
    <source>
        <strain evidence="2">KCTC 32020</strain>
    </source>
</reference>